<dbReference type="AlphaFoldDB" id="A0AAW8R4G6"/>
<dbReference type="RefSeq" id="WP_311360842.1">
    <property type="nucleotide sequence ID" value="NZ_JAVRIE010000002.1"/>
</dbReference>
<feature type="signal peptide" evidence="1">
    <location>
        <begin position="1"/>
        <end position="27"/>
    </location>
</feature>
<proteinExistence type="predicted"/>
<reference evidence="2 3" key="1">
    <citation type="submission" date="2023-09" db="EMBL/GenBank/DDBJ databases">
        <authorList>
            <person name="Rey-Velasco X."/>
        </authorList>
    </citation>
    <scope>NUCLEOTIDE SEQUENCE [LARGE SCALE GENOMIC DNA]</scope>
    <source>
        <strain evidence="2 3">W409</strain>
    </source>
</reference>
<sequence length="314" mass="35594">MTHESKIMYTRTSLLAFLMLLANSAYSFDFDITSFRTTLSKPDTSHTLIFEPQGIDGQKTVFNLTPLNNERLGFFVDVNGIEIGYAVDVFENSVETKTQNFLFSYRKLKHSRITLNYQILEGLETEAENLRGVGAERRFLENSKSSKIELFGLHNLYTFGEGESLFEHFFLNRPVLSNKFDWSLSVVGGWSLKYLSLESPNSILFDAEFIQGDIPQVTELKSTSFSANVGPLLSVNLPNNFNFFAEYKYGKGHIKNENSSIGLKQSGDEKSKALGVGFSWTSQDKKTLVLIRGWDQKGRHIETSFGDLSVVRFF</sequence>
<feature type="chain" id="PRO_5043701284" evidence="1">
    <location>
        <begin position="28"/>
        <end position="314"/>
    </location>
</feature>
<protein>
    <submittedName>
        <fullName evidence="2">Uncharacterized protein</fullName>
    </submittedName>
</protein>
<comment type="caution">
    <text evidence="2">The sequence shown here is derived from an EMBL/GenBank/DDBJ whole genome shotgun (WGS) entry which is preliminary data.</text>
</comment>
<dbReference type="EMBL" id="JAVRIE010000002">
    <property type="protein sequence ID" value="MDT0582058.1"/>
    <property type="molecule type" value="Genomic_DNA"/>
</dbReference>
<dbReference type="Proteomes" id="UP001249020">
    <property type="component" value="Unassembled WGS sequence"/>
</dbReference>
<keyword evidence="3" id="KW-1185">Reference proteome</keyword>
<organism evidence="2 3">
    <name type="scientific">Brumicola blandensis</name>
    <dbReference type="NCBI Taxonomy" id="3075611"/>
    <lineage>
        <taxon>Bacteria</taxon>
        <taxon>Pseudomonadati</taxon>
        <taxon>Pseudomonadota</taxon>
        <taxon>Gammaproteobacteria</taxon>
        <taxon>Alteromonadales</taxon>
        <taxon>Alteromonadaceae</taxon>
        <taxon>Brumicola</taxon>
    </lineage>
</organism>
<evidence type="ECO:0000313" key="3">
    <source>
        <dbReference type="Proteomes" id="UP001249020"/>
    </source>
</evidence>
<name>A0AAW8R4G6_9ALTE</name>
<evidence type="ECO:0000313" key="2">
    <source>
        <dbReference type="EMBL" id="MDT0582058.1"/>
    </source>
</evidence>
<evidence type="ECO:0000256" key="1">
    <source>
        <dbReference type="SAM" id="SignalP"/>
    </source>
</evidence>
<accession>A0AAW8R4G6</accession>
<keyword evidence="1" id="KW-0732">Signal</keyword>
<gene>
    <name evidence="2" type="ORF">RM544_05880</name>
</gene>